<evidence type="ECO:0000256" key="5">
    <source>
        <dbReference type="ARBA" id="ARBA00023002"/>
    </source>
</evidence>
<accession>A0ABW8H192</accession>
<keyword evidence="11" id="KW-1185">Reference proteome</keyword>
<dbReference type="EC" id="1.15.1.1" evidence="3 7"/>
<evidence type="ECO:0000313" key="10">
    <source>
        <dbReference type="EMBL" id="MFJ5515168.1"/>
    </source>
</evidence>
<dbReference type="PROSITE" id="PS00088">
    <property type="entry name" value="SOD_MN"/>
    <property type="match status" value="1"/>
</dbReference>
<dbReference type="PANTHER" id="PTHR43595">
    <property type="entry name" value="37S RIBOSOMAL PROTEIN S26, MITOCHONDRIAL"/>
    <property type="match status" value="1"/>
</dbReference>
<evidence type="ECO:0000256" key="7">
    <source>
        <dbReference type="RuleBase" id="RU000414"/>
    </source>
</evidence>
<dbReference type="SUPFAM" id="SSF54719">
    <property type="entry name" value="Fe,Mn superoxide dismutase (SOD), C-terminal domain"/>
    <property type="match status" value="1"/>
</dbReference>
<dbReference type="Gene3D" id="3.55.40.20">
    <property type="entry name" value="Iron/manganese superoxide dismutase, C-terminal domain"/>
    <property type="match status" value="1"/>
</dbReference>
<dbReference type="GO" id="GO:0004784">
    <property type="term" value="F:superoxide dismutase activity"/>
    <property type="evidence" value="ECO:0007669"/>
    <property type="project" value="UniProtKB-EC"/>
</dbReference>
<name>A0ABW8H192_9GAMM</name>
<keyword evidence="5 7" id="KW-0560">Oxidoreductase</keyword>
<dbReference type="RefSeq" id="WP_400356330.1">
    <property type="nucleotide sequence ID" value="NZ_JBIXLA010000013.1"/>
</dbReference>
<evidence type="ECO:0000313" key="11">
    <source>
        <dbReference type="Proteomes" id="UP001617702"/>
    </source>
</evidence>
<evidence type="ECO:0000259" key="8">
    <source>
        <dbReference type="Pfam" id="PF00081"/>
    </source>
</evidence>
<reference evidence="10 11" key="1">
    <citation type="submission" date="2024-10" db="EMBL/GenBank/DDBJ databases">
        <authorList>
            <person name="Lu C.-H."/>
        </authorList>
    </citation>
    <scope>NUCLEOTIDE SEQUENCE [LARGE SCALE GENOMIC DNA]</scope>
    <source>
        <strain evidence="10 11">22LXZD03-01</strain>
    </source>
</reference>
<protein>
    <recommendedName>
        <fullName evidence="3 7">Superoxide dismutase</fullName>
        <ecNumber evidence="3 7">1.15.1.1</ecNumber>
    </recommendedName>
</protein>
<dbReference type="EMBL" id="JBIXLB010000012">
    <property type="protein sequence ID" value="MFJ5515168.1"/>
    <property type="molecule type" value="Genomic_DNA"/>
</dbReference>
<keyword evidence="4 7" id="KW-0479">Metal-binding</keyword>
<evidence type="ECO:0000256" key="1">
    <source>
        <dbReference type="ARBA" id="ARBA00002170"/>
    </source>
</evidence>
<comment type="caution">
    <text evidence="10">The sequence shown here is derived from an EMBL/GenBank/DDBJ whole genome shotgun (WGS) entry which is preliminary data.</text>
</comment>
<dbReference type="PRINTS" id="PR01703">
    <property type="entry name" value="MNSODISMTASE"/>
</dbReference>
<sequence length="208" mass="23022">MSYVLPSLPYAFDALEPHFDARTMEIHYSKHHQTYVTNLNNAVGDVGDQQVPVEVLIADIAALPENIRVAVRNNGGGHANHSLFWTVLSAQGGKPEGKLAQAIDTDLGGYEAFKDSFTKAAQTRFGSGWAWLTVGRDGKLLIESSANQDNPLMGDFAGLSGGTPILGLDVWEHAYYLNYQNRRPDYISAFFSIINWQEVARRYEDATK</sequence>
<comment type="function">
    <text evidence="1">Destroys superoxide anion radicals which are normally produced within the cells and which are toxic to biological systems.</text>
</comment>
<feature type="domain" description="Manganese/iron superoxide dismutase N-terminal" evidence="8">
    <location>
        <begin position="3"/>
        <end position="89"/>
    </location>
</feature>
<organism evidence="10 11">
    <name type="scientific">Pectobacterium jejuense</name>
    <dbReference type="NCBI Taxonomy" id="2974022"/>
    <lineage>
        <taxon>Bacteria</taxon>
        <taxon>Pseudomonadati</taxon>
        <taxon>Pseudomonadota</taxon>
        <taxon>Gammaproteobacteria</taxon>
        <taxon>Enterobacterales</taxon>
        <taxon>Pectobacteriaceae</taxon>
        <taxon>Pectobacterium</taxon>
    </lineage>
</organism>
<dbReference type="Proteomes" id="UP001617702">
    <property type="component" value="Unassembled WGS sequence"/>
</dbReference>
<dbReference type="Pfam" id="PF02777">
    <property type="entry name" value="Sod_Fe_C"/>
    <property type="match status" value="1"/>
</dbReference>
<dbReference type="InterPro" id="IPR019833">
    <property type="entry name" value="Mn/Fe_SOD_BS"/>
</dbReference>
<dbReference type="SUPFAM" id="SSF46609">
    <property type="entry name" value="Fe,Mn superoxide dismutase (SOD), N-terminal domain"/>
    <property type="match status" value="1"/>
</dbReference>
<dbReference type="Pfam" id="PF00081">
    <property type="entry name" value="Sod_Fe_N"/>
    <property type="match status" value="1"/>
</dbReference>
<evidence type="ECO:0000259" key="9">
    <source>
        <dbReference type="Pfam" id="PF02777"/>
    </source>
</evidence>
<comment type="catalytic activity">
    <reaction evidence="6 7">
        <text>2 superoxide + 2 H(+) = H2O2 + O2</text>
        <dbReference type="Rhea" id="RHEA:20696"/>
        <dbReference type="ChEBI" id="CHEBI:15378"/>
        <dbReference type="ChEBI" id="CHEBI:15379"/>
        <dbReference type="ChEBI" id="CHEBI:16240"/>
        <dbReference type="ChEBI" id="CHEBI:18421"/>
        <dbReference type="EC" id="1.15.1.1"/>
    </reaction>
</comment>
<evidence type="ECO:0000256" key="4">
    <source>
        <dbReference type="ARBA" id="ARBA00022723"/>
    </source>
</evidence>
<comment type="similarity">
    <text evidence="2 7">Belongs to the iron/manganese superoxide dismutase family.</text>
</comment>
<gene>
    <name evidence="10" type="ORF">ACIPUH_20535</name>
</gene>
<feature type="domain" description="Manganese/iron superoxide dismutase C-terminal" evidence="9">
    <location>
        <begin position="95"/>
        <end position="202"/>
    </location>
</feature>
<dbReference type="InterPro" id="IPR036324">
    <property type="entry name" value="Mn/Fe_SOD_N_sf"/>
</dbReference>
<dbReference type="Gene3D" id="1.10.287.990">
    <property type="entry name" value="Fe,Mn superoxide dismutase (SOD) domain"/>
    <property type="match status" value="1"/>
</dbReference>
<evidence type="ECO:0000256" key="2">
    <source>
        <dbReference type="ARBA" id="ARBA00008714"/>
    </source>
</evidence>
<dbReference type="InterPro" id="IPR019831">
    <property type="entry name" value="Mn/Fe_SOD_N"/>
</dbReference>
<evidence type="ECO:0000256" key="6">
    <source>
        <dbReference type="ARBA" id="ARBA00049204"/>
    </source>
</evidence>
<dbReference type="PANTHER" id="PTHR43595:SF2">
    <property type="entry name" value="SMALL RIBOSOMAL SUBUNIT PROTEIN MS42"/>
    <property type="match status" value="1"/>
</dbReference>
<evidence type="ECO:0000256" key="3">
    <source>
        <dbReference type="ARBA" id="ARBA00012682"/>
    </source>
</evidence>
<comment type="function">
    <text evidence="7">Destroys radicals which are normally produced within the cells and which are toxic to biological systems.</text>
</comment>
<proteinExistence type="inferred from homology"/>
<dbReference type="InterPro" id="IPR001189">
    <property type="entry name" value="Mn/Fe_SOD"/>
</dbReference>
<dbReference type="InterPro" id="IPR036314">
    <property type="entry name" value="SOD_C_sf"/>
</dbReference>
<dbReference type="InterPro" id="IPR019832">
    <property type="entry name" value="Mn/Fe_SOD_C"/>
</dbReference>
<dbReference type="PIRSF" id="PIRSF000349">
    <property type="entry name" value="SODismutase"/>
    <property type="match status" value="1"/>
</dbReference>